<protein>
    <submittedName>
        <fullName evidence="3">SGNH/GDSL hydrolase family protein</fullName>
        <ecNumber evidence="3">3.1.-.-</ecNumber>
    </submittedName>
</protein>
<dbReference type="SUPFAM" id="SSF52266">
    <property type="entry name" value="SGNH hydrolase"/>
    <property type="match status" value="1"/>
</dbReference>
<keyword evidence="1" id="KW-0732">Signal</keyword>
<dbReference type="CDD" id="cd01823">
    <property type="entry name" value="SEST_like"/>
    <property type="match status" value="1"/>
</dbReference>
<dbReference type="InterPro" id="IPR036514">
    <property type="entry name" value="SGNH_hydro_sf"/>
</dbReference>
<evidence type="ECO:0000256" key="1">
    <source>
        <dbReference type="SAM" id="SignalP"/>
    </source>
</evidence>
<keyword evidence="4" id="KW-1185">Reference proteome</keyword>
<dbReference type="Proteomes" id="UP001612415">
    <property type="component" value="Unassembled WGS sequence"/>
</dbReference>
<name>A0ABW7YHY3_STRCE</name>
<feature type="domain" description="SGNH hydrolase-type esterase" evidence="2">
    <location>
        <begin position="43"/>
        <end position="296"/>
    </location>
</feature>
<gene>
    <name evidence="3" type="ORF">ACIA8P_47065</name>
</gene>
<sequence length="327" mass="35417">MTHLRVVLTGILLSVIVLTAAVTETRQDSNTAADSDLQGPYVALGDSYTSGPRIPAQSGKPAGCDRSDHNYPTLLADQLKLTPGMFHDMSCSGATTADFTSPQSTDNGRNPAQLSALSRRTRLVTVGIGGNDIGFSSMLTRCLTMGTAYKIITRNKDVSVDAPCRERYVKDGTDSTQQRMTALGTELSDLMQEIRQRAPKAHIYIIGYPAILPPGDTGCGRALPLAPGDIAYLREREDQLNKVLRQQAQTAGATYVDTETESREHSACSAQDTRWIEPLIPRSPAAPIHPNARGQRGVAQIILRAMKATNRHVEACAARRSTYPTPR</sequence>
<dbReference type="PANTHER" id="PTHR37981:SF1">
    <property type="entry name" value="SGNH HYDROLASE-TYPE ESTERASE DOMAIN-CONTAINING PROTEIN"/>
    <property type="match status" value="1"/>
</dbReference>
<organism evidence="3 4">
    <name type="scientific">Streptomyces cellulosae</name>
    <dbReference type="NCBI Taxonomy" id="1968"/>
    <lineage>
        <taxon>Bacteria</taxon>
        <taxon>Bacillati</taxon>
        <taxon>Actinomycetota</taxon>
        <taxon>Actinomycetes</taxon>
        <taxon>Kitasatosporales</taxon>
        <taxon>Streptomycetaceae</taxon>
        <taxon>Streptomyces</taxon>
    </lineage>
</organism>
<reference evidence="3 4" key="1">
    <citation type="submission" date="2024-10" db="EMBL/GenBank/DDBJ databases">
        <title>The Natural Products Discovery Center: Release of the First 8490 Sequenced Strains for Exploring Actinobacteria Biosynthetic Diversity.</title>
        <authorList>
            <person name="Kalkreuter E."/>
            <person name="Kautsar S.A."/>
            <person name="Yang D."/>
            <person name="Bader C.D."/>
            <person name="Teijaro C.N."/>
            <person name="Fluegel L."/>
            <person name="Davis C.M."/>
            <person name="Simpson J.R."/>
            <person name="Lauterbach L."/>
            <person name="Steele A.D."/>
            <person name="Gui C."/>
            <person name="Meng S."/>
            <person name="Li G."/>
            <person name="Viehrig K."/>
            <person name="Ye F."/>
            <person name="Su P."/>
            <person name="Kiefer A.F."/>
            <person name="Nichols A."/>
            <person name="Cepeda A.J."/>
            <person name="Yan W."/>
            <person name="Fan B."/>
            <person name="Jiang Y."/>
            <person name="Adhikari A."/>
            <person name="Zheng C.-J."/>
            <person name="Schuster L."/>
            <person name="Cowan T.M."/>
            <person name="Smanski M.J."/>
            <person name="Chevrette M.G."/>
            <person name="De Carvalho L.P.S."/>
            <person name="Shen B."/>
        </authorList>
    </citation>
    <scope>NUCLEOTIDE SEQUENCE [LARGE SCALE GENOMIC DNA]</scope>
    <source>
        <strain evidence="3 4">NPDC051599</strain>
    </source>
</reference>
<feature type="chain" id="PRO_5045262836" evidence="1">
    <location>
        <begin position="21"/>
        <end position="327"/>
    </location>
</feature>
<evidence type="ECO:0000313" key="4">
    <source>
        <dbReference type="Proteomes" id="UP001612415"/>
    </source>
</evidence>
<dbReference type="EC" id="3.1.-.-" evidence="3"/>
<dbReference type="GO" id="GO:0016787">
    <property type="term" value="F:hydrolase activity"/>
    <property type="evidence" value="ECO:0007669"/>
    <property type="project" value="UniProtKB-KW"/>
</dbReference>
<keyword evidence="3" id="KW-0378">Hydrolase</keyword>
<dbReference type="Gene3D" id="3.40.50.1110">
    <property type="entry name" value="SGNH hydrolase"/>
    <property type="match status" value="1"/>
</dbReference>
<dbReference type="InterPro" id="IPR037460">
    <property type="entry name" value="SEST-like"/>
</dbReference>
<comment type="caution">
    <text evidence="3">The sequence shown here is derived from an EMBL/GenBank/DDBJ whole genome shotgun (WGS) entry which is preliminary data.</text>
</comment>
<dbReference type="EMBL" id="JBITDC010000037">
    <property type="protein sequence ID" value="MFI5682020.1"/>
    <property type="molecule type" value="Genomic_DNA"/>
</dbReference>
<evidence type="ECO:0000259" key="2">
    <source>
        <dbReference type="Pfam" id="PF13472"/>
    </source>
</evidence>
<proteinExistence type="predicted"/>
<evidence type="ECO:0000313" key="3">
    <source>
        <dbReference type="EMBL" id="MFI5682020.1"/>
    </source>
</evidence>
<dbReference type="InterPro" id="IPR013830">
    <property type="entry name" value="SGNH_hydro"/>
</dbReference>
<feature type="signal peptide" evidence="1">
    <location>
        <begin position="1"/>
        <end position="20"/>
    </location>
</feature>
<accession>A0ABW7YHY3</accession>
<dbReference type="Pfam" id="PF13472">
    <property type="entry name" value="Lipase_GDSL_2"/>
    <property type="match status" value="1"/>
</dbReference>
<dbReference type="RefSeq" id="WP_398663169.1">
    <property type="nucleotide sequence ID" value="NZ_JBITDC010000037.1"/>
</dbReference>
<dbReference type="PANTHER" id="PTHR37981">
    <property type="entry name" value="LIPASE 2"/>
    <property type="match status" value="1"/>
</dbReference>